<gene>
    <name evidence="3" type="ORF">AJAP_19205</name>
</gene>
<name>A0A075UWB5_9PSEU</name>
<accession>A0A075UWB5</accession>
<feature type="region of interest" description="Disordered" evidence="1">
    <location>
        <begin position="1"/>
        <end position="23"/>
    </location>
</feature>
<evidence type="ECO:0000256" key="1">
    <source>
        <dbReference type="SAM" id="MobiDB-lite"/>
    </source>
</evidence>
<dbReference type="RefSeq" id="WP_228694981.1">
    <property type="nucleotide sequence ID" value="NZ_CP008953.1"/>
</dbReference>
<sequence>MSGQKPEPAPRYDGEDIEGQSTTRRRRILRRAVMLPIAVLAILGALCGAAFTSKVANHFGYALPEDKGLPHQVQYNGRDYRSPITCAGAQWCEDEKTPEQRAMPYCMPRAGLGMTEGAGDAQLMKVDDVFTLFGPSHPLFTAGAIPPGETVTRVVVAASNDCYLAYDLVGGP</sequence>
<dbReference type="EMBL" id="CP008953">
    <property type="protein sequence ID" value="AIG76704.1"/>
    <property type="molecule type" value="Genomic_DNA"/>
</dbReference>
<dbReference type="AlphaFoldDB" id="A0A075UWB5"/>
<keyword evidence="4" id="KW-1185">Reference proteome</keyword>
<keyword evidence="2" id="KW-1133">Transmembrane helix</keyword>
<evidence type="ECO:0000256" key="2">
    <source>
        <dbReference type="SAM" id="Phobius"/>
    </source>
</evidence>
<dbReference type="KEGG" id="aja:AJAP_19205"/>
<evidence type="ECO:0000313" key="3">
    <source>
        <dbReference type="EMBL" id="AIG76704.1"/>
    </source>
</evidence>
<proteinExistence type="predicted"/>
<dbReference type="Proteomes" id="UP000028492">
    <property type="component" value="Chromosome"/>
</dbReference>
<organism evidence="3 4">
    <name type="scientific">Amycolatopsis japonica</name>
    <dbReference type="NCBI Taxonomy" id="208439"/>
    <lineage>
        <taxon>Bacteria</taxon>
        <taxon>Bacillati</taxon>
        <taxon>Actinomycetota</taxon>
        <taxon>Actinomycetes</taxon>
        <taxon>Pseudonocardiales</taxon>
        <taxon>Pseudonocardiaceae</taxon>
        <taxon>Amycolatopsis</taxon>
        <taxon>Amycolatopsis japonica group</taxon>
    </lineage>
</organism>
<feature type="transmembrane region" description="Helical" evidence="2">
    <location>
        <begin position="32"/>
        <end position="51"/>
    </location>
</feature>
<evidence type="ECO:0000313" key="4">
    <source>
        <dbReference type="Proteomes" id="UP000028492"/>
    </source>
</evidence>
<dbReference type="HOGENOM" id="CLU_1821349_0_0_11"/>
<keyword evidence="2" id="KW-0812">Transmembrane</keyword>
<dbReference type="eggNOG" id="ENOG502ZH4G">
    <property type="taxonomic scope" value="Bacteria"/>
</dbReference>
<reference evidence="3 4" key="1">
    <citation type="journal article" date="2014" name="J. Biotechnol.">
        <title>Complete genome sequence of the actinobacterium Amycolatopsis japonica MG417-CF17(T) (=DSM 44213T) producing (S,S)-N,N'-ethylenediaminedisuccinic acid.</title>
        <authorList>
            <person name="Stegmann E."/>
            <person name="Albersmeier A."/>
            <person name="Spohn M."/>
            <person name="Gert H."/>
            <person name="Weber T."/>
            <person name="Wohlleben W."/>
            <person name="Kalinowski J."/>
            <person name="Ruckert C."/>
        </authorList>
    </citation>
    <scope>NUCLEOTIDE SEQUENCE [LARGE SCALE GENOMIC DNA]</scope>
    <source>
        <strain evidence="4">MG417-CF17 (DSM 44213)</strain>
    </source>
</reference>
<keyword evidence="2" id="KW-0472">Membrane</keyword>
<protein>
    <submittedName>
        <fullName evidence="3">Putative membrane protein</fullName>
    </submittedName>
</protein>